<dbReference type="Gene3D" id="3.90.1150.10">
    <property type="entry name" value="Aspartate Aminotransferase, domain 1"/>
    <property type="match status" value="1"/>
</dbReference>
<accession>A0AAF0CPU2</accession>
<dbReference type="GO" id="GO:0008483">
    <property type="term" value="F:transaminase activity"/>
    <property type="evidence" value="ECO:0007669"/>
    <property type="project" value="UniProtKB-KW"/>
</dbReference>
<evidence type="ECO:0000256" key="1">
    <source>
        <dbReference type="ARBA" id="ARBA00037999"/>
    </source>
</evidence>
<dbReference type="RefSeq" id="WP_330930376.1">
    <property type="nucleotide sequence ID" value="NZ_CP119075.1"/>
</dbReference>
<comment type="similarity">
    <text evidence="1 2">Belongs to the DegT/DnrJ/EryC1 family.</text>
</comment>
<name>A0AAF0CPU2_9BACT</name>
<reference evidence="3" key="1">
    <citation type="submission" date="2023-03" db="EMBL/GenBank/DDBJ databases">
        <title>Lomoglobus Profundus gen. nov., sp. nov., a novel member of the phylum Verrucomicrobia, isolated from deep-marine sediment of South China Sea.</title>
        <authorList>
            <person name="Ahmad T."/>
            <person name="Ishaq S.E."/>
            <person name="Wang F."/>
        </authorList>
    </citation>
    <scope>NUCLEOTIDE SEQUENCE</scope>
    <source>
        <strain evidence="3">LMO-M01</strain>
    </source>
</reference>
<dbReference type="PANTHER" id="PTHR30244:SF34">
    <property type="entry name" value="DTDP-4-AMINO-4,6-DIDEOXYGALACTOSE TRANSAMINASE"/>
    <property type="match status" value="1"/>
</dbReference>
<dbReference type="CDD" id="cd00616">
    <property type="entry name" value="AHBA_syn"/>
    <property type="match status" value="1"/>
</dbReference>
<proteinExistence type="inferred from homology"/>
<dbReference type="AlphaFoldDB" id="A0AAF0CPU2"/>
<keyword evidence="4" id="KW-1185">Reference proteome</keyword>
<dbReference type="SUPFAM" id="SSF53383">
    <property type="entry name" value="PLP-dependent transferases"/>
    <property type="match status" value="1"/>
</dbReference>
<dbReference type="Proteomes" id="UP001218638">
    <property type="component" value="Chromosome"/>
</dbReference>
<evidence type="ECO:0000313" key="4">
    <source>
        <dbReference type="Proteomes" id="UP001218638"/>
    </source>
</evidence>
<dbReference type="InterPro" id="IPR015422">
    <property type="entry name" value="PyrdxlP-dep_Trfase_small"/>
</dbReference>
<dbReference type="EMBL" id="CP119075">
    <property type="protein sequence ID" value="WED65846.1"/>
    <property type="molecule type" value="Genomic_DNA"/>
</dbReference>
<sequence length="443" mass="48616">MASSPTPTSVASSLALLGGTPVGEVTYSKFPIFNDRAIARVEQVLREGKAVGLGRFHSPEIAEAEETISRYHGGREVLACSSGHAALQGALAGLEICAGDEVITTPYTWGASTSCILHQNAVPIFVDVLRDTGLIDPDKIEAAITPRTKAILAVHLYGQPANLRRLREIADRHDLKLIEDGSQAHGAEIDGMRVGEVGDAAGFSCMGGKVLPTTEAGYLVTPDKSVFWKASMIGQHMGRSPEADFPDDLRPWVDSLVYTYRVTPLNAVLLTEQFGNLGGWIAERRRHAARLRERIAGARFVRLPNYETGVKPVYHLCSMTFDADAAGVTRDTFVAALKAEGLLAFGYVPSPIPDWPRLHWQDYRGPRVAWASTLEAAGVDYRNMDLPNCRWRVAHAIETRFDFVDPQDDSVDRMAEIILKVESQIEALREHEHRHGSADSARR</sequence>
<dbReference type="InterPro" id="IPR015421">
    <property type="entry name" value="PyrdxlP-dep_Trfase_major"/>
</dbReference>
<evidence type="ECO:0000313" key="3">
    <source>
        <dbReference type="EMBL" id="WED65846.1"/>
    </source>
</evidence>
<dbReference type="KEGG" id="slom:PXH66_03160"/>
<dbReference type="Pfam" id="PF01041">
    <property type="entry name" value="DegT_DnrJ_EryC1"/>
    <property type="match status" value="1"/>
</dbReference>
<dbReference type="Gene3D" id="3.40.640.10">
    <property type="entry name" value="Type I PLP-dependent aspartate aminotransferase-like (Major domain)"/>
    <property type="match status" value="1"/>
</dbReference>
<keyword evidence="3" id="KW-0032">Aminotransferase</keyword>
<dbReference type="InterPro" id="IPR000653">
    <property type="entry name" value="DegT/StrS_aminotransferase"/>
</dbReference>
<dbReference type="GO" id="GO:0030170">
    <property type="term" value="F:pyridoxal phosphate binding"/>
    <property type="evidence" value="ECO:0007669"/>
    <property type="project" value="TreeGrafter"/>
</dbReference>
<gene>
    <name evidence="3" type="ORF">PXH66_03160</name>
</gene>
<dbReference type="InterPro" id="IPR015424">
    <property type="entry name" value="PyrdxlP-dep_Trfase"/>
</dbReference>
<protein>
    <submittedName>
        <fullName evidence="3">DegT/DnrJ/EryC1/StrS family aminotransferase</fullName>
    </submittedName>
</protein>
<keyword evidence="3" id="KW-0808">Transferase</keyword>
<organism evidence="3 4">
    <name type="scientific">Synoicihabitans lomoniglobus</name>
    <dbReference type="NCBI Taxonomy" id="2909285"/>
    <lineage>
        <taxon>Bacteria</taxon>
        <taxon>Pseudomonadati</taxon>
        <taxon>Verrucomicrobiota</taxon>
        <taxon>Opitutia</taxon>
        <taxon>Opitutales</taxon>
        <taxon>Opitutaceae</taxon>
        <taxon>Synoicihabitans</taxon>
    </lineage>
</organism>
<dbReference type="GO" id="GO:0000271">
    <property type="term" value="P:polysaccharide biosynthetic process"/>
    <property type="evidence" value="ECO:0007669"/>
    <property type="project" value="TreeGrafter"/>
</dbReference>
<keyword evidence="2" id="KW-0663">Pyridoxal phosphate</keyword>
<evidence type="ECO:0000256" key="2">
    <source>
        <dbReference type="RuleBase" id="RU004508"/>
    </source>
</evidence>
<dbReference type="PANTHER" id="PTHR30244">
    <property type="entry name" value="TRANSAMINASE"/>
    <property type="match status" value="1"/>
</dbReference>